<dbReference type="AlphaFoldDB" id="A0A344LTF9"/>
<protein>
    <submittedName>
        <fullName evidence="1">Uncharacterized protein</fullName>
    </submittedName>
</protein>
<dbReference type="EMBL" id="CP030261">
    <property type="protein sequence ID" value="AXB57201.1"/>
    <property type="molecule type" value="Genomic_DNA"/>
</dbReference>
<reference evidence="1 2" key="1">
    <citation type="submission" date="2018-06" db="EMBL/GenBank/DDBJ databases">
        <title>Genome sequencing of Flavobacterium.</title>
        <authorList>
            <person name="Baek M.-G."/>
            <person name="Yi H."/>
        </authorList>
    </citation>
    <scope>NUCLEOTIDE SEQUENCE [LARGE SCALE GENOMIC DNA]</scope>
    <source>
        <strain evidence="1 2">HYN0086</strain>
    </source>
</reference>
<name>A0A344LTF9_9FLAO</name>
<organism evidence="1 2">
    <name type="scientific">Flavobacterium fluviale</name>
    <dbReference type="NCBI Taxonomy" id="2249356"/>
    <lineage>
        <taxon>Bacteria</taxon>
        <taxon>Pseudomonadati</taxon>
        <taxon>Bacteroidota</taxon>
        <taxon>Flavobacteriia</taxon>
        <taxon>Flavobacteriales</taxon>
        <taxon>Flavobacteriaceae</taxon>
        <taxon>Flavobacterium</taxon>
    </lineage>
</organism>
<sequence length="76" mass="8802">MDIQAEINWIHQEIDKVKDPSFVEKLKHLLQSINNTAIDSDAAYNLDIENALNNIKKGNFYSEDEAKEIAKKWGRK</sequence>
<proteinExistence type="predicted"/>
<dbReference type="KEGG" id="ffl:HYN86_11605"/>
<dbReference type="OrthoDB" id="1202801at2"/>
<accession>A0A344LTF9</accession>
<keyword evidence="2" id="KW-1185">Reference proteome</keyword>
<gene>
    <name evidence="1" type="ORF">HYN86_11605</name>
</gene>
<evidence type="ECO:0000313" key="2">
    <source>
        <dbReference type="Proteomes" id="UP000251561"/>
    </source>
</evidence>
<dbReference type="Proteomes" id="UP000251561">
    <property type="component" value="Chromosome"/>
</dbReference>
<evidence type="ECO:0000313" key="1">
    <source>
        <dbReference type="EMBL" id="AXB57201.1"/>
    </source>
</evidence>
<dbReference type="RefSeq" id="WP_113678173.1">
    <property type="nucleotide sequence ID" value="NZ_CP030261.1"/>
</dbReference>